<evidence type="ECO:0000313" key="2">
    <source>
        <dbReference type="EMBL" id="MBL6459157.1"/>
    </source>
</evidence>
<reference evidence="2 3" key="1">
    <citation type="submission" date="2021-01" db="EMBL/GenBank/DDBJ databases">
        <title>Belnapia mucosa sp. nov. and Belnapia arida sp. nov., isolated from the Tabernas Desert (Almeria, Spain).</title>
        <authorList>
            <person name="Molina-Menor E."/>
            <person name="Vidal-Verdu A."/>
            <person name="Calonge A."/>
            <person name="Satari L."/>
            <person name="Pereto Magraner J."/>
            <person name="Porcar Miralles M."/>
        </authorList>
    </citation>
    <scope>NUCLEOTIDE SEQUENCE [LARGE SCALE GENOMIC DNA]</scope>
    <source>
        <strain evidence="2 3">T6</strain>
    </source>
</reference>
<organism evidence="2 3">
    <name type="scientific">Belnapia mucosa</name>
    <dbReference type="NCBI Taxonomy" id="2804532"/>
    <lineage>
        <taxon>Bacteria</taxon>
        <taxon>Pseudomonadati</taxon>
        <taxon>Pseudomonadota</taxon>
        <taxon>Alphaproteobacteria</taxon>
        <taxon>Acetobacterales</taxon>
        <taxon>Roseomonadaceae</taxon>
        <taxon>Belnapia</taxon>
    </lineage>
</organism>
<dbReference type="EMBL" id="JAEUXJ010000027">
    <property type="protein sequence ID" value="MBL6459157.1"/>
    <property type="molecule type" value="Genomic_DNA"/>
</dbReference>
<gene>
    <name evidence="2" type="ORF">JMJ55_27935</name>
</gene>
<accession>A0ABS1VD03</accession>
<dbReference type="InterPro" id="IPR050393">
    <property type="entry name" value="MFP_Efflux_Pump"/>
</dbReference>
<dbReference type="SUPFAM" id="SSF111369">
    <property type="entry name" value="HlyD-like secretion proteins"/>
    <property type="match status" value="1"/>
</dbReference>
<keyword evidence="1" id="KW-0812">Transmembrane</keyword>
<keyword evidence="1" id="KW-0472">Membrane</keyword>
<dbReference type="Gene3D" id="1.10.287.470">
    <property type="entry name" value="Helix hairpin bin"/>
    <property type="match status" value="1"/>
</dbReference>
<name>A0ABS1VD03_9PROT</name>
<protein>
    <submittedName>
        <fullName evidence="2">HlyD family secretion protein</fullName>
    </submittedName>
</protein>
<dbReference type="Gene3D" id="2.40.50.100">
    <property type="match status" value="1"/>
</dbReference>
<evidence type="ECO:0000256" key="1">
    <source>
        <dbReference type="SAM" id="Phobius"/>
    </source>
</evidence>
<evidence type="ECO:0000313" key="3">
    <source>
        <dbReference type="Proteomes" id="UP000606490"/>
    </source>
</evidence>
<dbReference type="PANTHER" id="PTHR30367">
    <property type="entry name" value="P-HYDROXYBENZOIC ACID EFFLUX PUMP SUBUNIT AAEA-RELATED"/>
    <property type="match status" value="1"/>
</dbReference>
<comment type="caution">
    <text evidence="2">The sequence shown here is derived from an EMBL/GenBank/DDBJ whole genome shotgun (WGS) entry which is preliminary data.</text>
</comment>
<sequence>MLELIVCSLLTILPDYLFRRYVQGKRPRREITLFSVWFELRWGIVSCLLLTVGLITMIFYFHPATTYVSAIFRSVPILPQTSGRVSEIYVRGSEHVEAGRPLFRLEDMTQRTAVETARRAVAEVDAAAALARADLAASQARILESLGHLEQAEDEFRTKFELNRRAPDVVARREIERLDVHVRTRQAGVEAARAARQAVEARLAEQLPAQRASAEAALDQAQVELDKTYIRAGVAGRVEQFLLQVGDLVNPLMRPAGVLVPEDRGLRRPVLAAGFGQIEAQVMRPGMPAEATCASQPWTVIPMVVVNVQGFIATGQIRSSDQLLDIQQFRQPGTVLAVLEPLYPGGLDRVLPGSSCIANAYTNNHEQLSDPGIGAGRWITLHAIDAVGLVHAILLRIQSLLLPFKTLVFSGGH</sequence>
<feature type="transmembrane region" description="Helical" evidence="1">
    <location>
        <begin position="40"/>
        <end position="61"/>
    </location>
</feature>
<keyword evidence="1" id="KW-1133">Transmembrane helix</keyword>
<proteinExistence type="predicted"/>
<keyword evidence="3" id="KW-1185">Reference proteome</keyword>
<dbReference type="Proteomes" id="UP000606490">
    <property type="component" value="Unassembled WGS sequence"/>
</dbReference>
<dbReference type="PANTHER" id="PTHR30367:SF12">
    <property type="entry name" value="P-HYDROXYBENZOIC ACID EFFLUX PUMP SUBUNIT AAEA"/>
    <property type="match status" value="1"/>
</dbReference>
<dbReference type="RefSeq" id="WP_202828889.1">
    <property type="nucleotide sequence ID" value="NZ_JAEUXJ010000027.1"/>
</dbReference>